<dbReference type="InterPro" id="IPR003646">
    <property type="entry name" value="SH3-like_bac-type"/>
</dbReference>
<keyword evidence="2" id="KW-0929">Antimicrobial</keyword>
<dbReference type="InterPro" id="IPR011055">
    <property type="entry name" value="Dup_hybrid_motif"/>
</dbReference>
<evidence type="ECO:0000259" key="4">
    <source>
        <dbReference type="Pfam" id="PF08460"/>
    </source>
</evidence>
<dbReference type="Gene3D" id="2.30.30.40">
    <property type="entry name" value="SH3 Domains"/>
    <property type="match status" value="1"/>
</dbReference>
<dbReference type="GO" id="GO:0016787">
    <property type="term" value="F:hydrolase activity"/>
    <property type="evidence" value="ECO:0007669"/>
    <property type="project" value="UniProtKB-KW"/>
</dbReference>
<dbReference type="GO" id="GO:0031640">
    <property type="term" value="P:killing of cells of another organism"/>
    <property type="evidence" value="ECO:0007669"/>
    <property type="project" value="UniProtKB-KW"/>
</dbReference>
<dbReference type="Gene3D" id="2.70.70.10">
    <property type="entry name" value="Glucose Permease (Domain IIA)"/>
    <property type="match status" value="1"/>
</dbReference>
<organism evidence="5">
    <name type="scientific">Siphoviridae sp. ctzVd36</name>
    <dbReference type="NCBI Taxonomy" id="2826530"/>
    <lineage>
        <taxon>Viruses</taxon>
        <taxon>Duplodnaviria</taxon>
        <taxon>Heunggongvirae</taxon>
        <taxon>Uroviricota</taxon>
        <taxon>Caudoviricetes</taxon>
    </lineage>
</organism>
<protein>
    <submittedName>
        <fullName evidence="5">Morphogenesis protein 1 hydrolase</fullName>
    </submittedName>
</protein>
<feature type="domain" description="SH3b" evidence="4">
    <location>
        <begin position="209"/>
        <end position="270"/>
    </location>
</feature>
<dbReference type="GO" id="GO:0042742">
    <property type="term" value="P:defense response to bacterium"/>
    <property type="evidence" value="ECO:0007669"/>
    <property type="project" value="UniProtKB-KW"/>
</dbReference>
<name>A0A8S5M7R9_9CAUD</name>
<evidence type="ECO:0000256" key="2">
    <source>
        <dbReference type="ARBA" id="ARBA00022529"/>
    </source>
</evidence>
<reference evidence="5" key="1">
    <citation type="journal article" date="2021" name="Proc. Natl. Acad. Sci. U.S.A.">
        <title>A Catalog of Tens of Thousands of Viruses from Human Metagenomes Reveals Hidden Associations with Chronic Diseases.</title>
        <authorList>
            <person name="Tisza M.J."/>
            <person name="Buck C.B."/>
        </authorList>
    </citation>
    <scope>NUCLEOTIDE SEQUENCE</scope>
    <source>
        <strain evidence="5">CtzVd36</strain>
    </source>
</reference>
<dbReference type="EMBL" id="BK014841">
    <property type="protein sequence ID" value="DAD78260.1"/>
    <property type="molecule type" value="Genomic_DNA"/>
</dbReference>
<proteinExistence type="inferred from homology"/>
<evidence type="ECO:0000256" key="1">
    <source>
        <dbReference type="ARBA" id="ARBA00007553"/>
    </source>
</evidence>
<evidence type="ECO:0000256" key="3">
    <source>
        <dbReference type="ARBA" id="ARBA00022638"/>
    </source>
</evidence>
<accession>A0A8S5M7R9</accession>
<comment type="similarity">
    <text evidence="1">Belongs to the N-acetylmuramoyl-L-alanine amidase 2 family.</text>
</comment>
<dbReference type="Pfam" id="PF08460">
    <property type="entry name" value="SH3_5"/>
    <property type="match status" value="1"/>
</dbReference>
<keyword evidence="5" id="KW-0378">Hydrolase</keyword>
<keyword evidence="3" id="KW-0081">Bacteriolytic enzyme</keyword>
<evidence type="ECO:0000313" key="5">
    <source>
        <dbReference type="EMBL" id="DAD78260.1"/>
    </source>
</evidence>
<sequence length="288" mass="31734">MKKGQKLSKNGYQLLGFPMEYMNVTQGNNVGTHLGTNAMDNAGKDTGIDETIAPCDCHLVVYDTAKNGNAVFLESDNKVLFRDGTIDYATMMFIHDNYIDDIKRIKSFKQGDTFGDEGTAGYAFGNHAHIEVAKGKFTHCYDCNAQGTYHLPNNVSADLAFVTDGTIIKNKGTFVNWTDATHVPFNQGGQTSTGSASVLNSIPSDFVYEKATFYPACTIKIRRAPSLKGQDTGLTYIKGQHVNYDGYVRREGYVWISWISASSGERRWMACGALNDKGINTNPYGTFK</sequence>